<dbReference type="SUPFAM" id="SSF54171">
    <property type="entry name" value="DNA-binding domain"/>
    <property type="match status" value="1"/>
</dbReference>
<evidence type="ECO:0000259" key="4">
    <source>
        <dbReference type="PROSITE" id="PS51032"/>
    </source>
</evidence>
<dbReference type="Gene3D" id="3.30.730.10">
    <property type="entry name" value="AP2/ERF domain"/>
    <property type="match status" value="1"/>
</dbReference>
<keyword evidence="6" id="KW-1185">Reference proteome</keyword>
<dbReference type="PROSITE" id="PS51032">
    <property type="entry name" value="AP2_ERF"/>
    <property type="match status" value="1"/>
</dbReference>
<organism evidence="5 6">
    <name type="scientific">Burkholderia aenigmatica</name>
    <dbReference type="NCBI Taxonomy" id="2015348"/>
    <lineage>
        <taxon>Bacteria</taxon>
        <taxon>Pseudomonadati</taxon>
        <taxon>Pseudomonadota</taxon>
        <taxon>Betaproteobacteria</taxon>
        <taxon>Burkholderiales</taxon>
        <taxon>Burkholderiaceae</taxon>
        <taxon>Burkholderia</taxon>
        <taxon>Burkholderia cepacia complex</taxon>
    </lineage>
</organism>
<dbReference type="RefSeq" id="WP_174959653.1">
    <property type="nucleotide sequence ID" value="NZ_CABVQG010000021.1"/>
</dbReference>
<dbReference type="InterPro" id="IPR044925">
    <property type="entry name" value="His-Me_finger_sf"/>
</dbReference>
<evidence type="ECO:0000256" key="2">
    <source>
        <dbReference type="ARBA" id="ARBA00023125"/>
    </source>
</evidence>
<evidence type="ECO:0000313" key="6">
    <source>
        <dbReference type="Proteomes" id="UP000494120"/>
    </source>
</evidence>
<feature type="domain" description="AP2/ERF" evidence="4">
    <location>
        <begin position="102"/>
        <end position="158"/>
    </location>
</feature>
<dbReference type="Proteomes" id="UP000494120">
    <property type="component" value="Unassembled WGS sequence"/>
</dbReference>
<keyword evidence="3" id="KW-0804">Transcription</keyword>
<name>A0ABY6Y204_9BURK</name>
<dbReference type="InterPro" id="IPR036955">
    <property type="entry name" value="AP2/ERF_dom_sf"/>
</dbReference>
<evidence type="ECO:0000256" key="3">
    <source>
        <dbReference type="ARBA" id="ARBA00023163"/>
    </source>
</evidence>
<comment type="caution">
    <text evidence="5">The sequence shown here is derived from an EMBL/GenBank/DDBJ whole genome shotgun (WGS) entry which is preliminary data.</text>
</comment>
<dbReference type="EMBL" id="CABVQG010000021">
    <property type="protein sequence ID" value="VWD01890.1"/>
    <property type="molecule type" value="Genomic_DNA"/>
</dbReference>
<dbReference type="InterPro" id="IPR016177">
    <property type="entry name" value="DNA-bd_dom_sf"/>
</dbReference>
<reference evidence="5 6" key="1">
    <citation type="submission" date="2019-09" db="EMBL/GenBank/DDBJ databases">
        <authorList>
            <person name="Depoorter E."/>
        </authorList>
    </citation>
    <scope>NUCLEOTIDE SEQUENCE [LARGE SCALE GENOMIC DNA]</scope>
    <source>
        <strain evidence="5 6">R-17378</strain>
    </source>
</reference>
<gene>
    <name evidence="5" type="ORF">BLA17378_05296</name>
</gene>
<proteinExistence type="predicted"/>
<dbReference type="Pfam" id="PF00847">
    <property type="entry name" value="AP2"/>
    <property type="match status" value="1"/>
</dbReference>
<protein>
    <submittedName>
        <fullName evidence="5">Pathogenesis-related transcriptional factor and ERF protein</fullName>
    </submittedName>
</protein>
<evidence type="ECO:0000256" key="1">
    <source>
        <dbReference type="ARBA" id="ARBA00023015"/>
    </source>
</evidence>
<sequence length="158" mass="17896">MCKSIELTRGYSAIVDDEDFDDLSRFSWYAMGAGEAIYAARYASIEQGGPVIYMHRQIIGGNPVCVDHANRDTLDNRRANLRAADVSRNAANVGLSVSNRSGFKGVVWDATREKWRADIRVNGRRFFLGYYSTSEEAARAYDFRALKEFGEFAFQNFH</sequence>
<dbReference type="InterPro" id="IPR001471">
    <property type="entry name" value="AP2/ERF_dom"/>
</dbReference>
<evidence type="ECO:0000313" key="5">
    <source>
        <dbReference type="EMBL" id="VWD01890.1"/>
    </source>
</evidence>
<accession>A0ABY6Y204</accession>
<keyword evidence="2" id="KW-0238">DNA-binding</keyword>
<dbReference type="SUPFAM" id="SSF54060">
    <property type="entry name" value="His-Me finger endonucleases"/>
    <property type="match status" value="1"/>
</dbReference>
<keyword evidence="1" id="KW-0805">Transcription regulation</keyword>